<gene>
    <name evidence="5" type="ORF">QRT04_07935</name>
</gene>
<keyword evidence="2" id="KW-0238">DNA-binding</keyword>
<evidence type="ECO:0000256" key="2">
    <source>
        <dbReference type="ARBA" id="ARBA00023125"/>
    </source>
</evidence>
<keyword evidence="6" id="KW-1185">Reference proteome</keyword>
<dbReference type="Gene3D" id="1.10.10.10">
    <property type="entry name" value="Winged helix-like DNA-binding domain superfamily/Winged helix DNA-binding domain"/>
    <property type="match status" value="1"/>
</dbReference>
<reference evidence="5 6" key="1">
    <citation type="submission" date="2023-06" db="EMBL/GenBank/DDBJ databases">
        <title>Cellulomonas sp. MW4 Whole genome sequence.</title>
        <authorList>
            <person name="Park S."/>
        </authorList>
    </citation>
    <scope>NUCLEOTIDE SEQUENCE [LARGE SCALE GENOMIC DNA]</scope>
    <source>
        <strain evidence="5 6">MW4</strain>
    </source>
</reference>
<dbReference type="SUPFAM" id="SSF46785">
    <property type="entry name" value="Winged helix' DNA-binding domain"/>
    <property type="match status" value="1"/>
</dbReference>
<dbReference type="Proteomes" id="UP001529338">
    <property type="component" value="Unassembled WGS sequence"/>
</dbReference>
<evidence type="ECO:0000259" key="4">
    <source>
        <dbReference type="PROSITE" id="PS50995"/>
    </source>
</evidence>
<accession>A0ABT7SF87</accession>
<dbReference type="SMART" id="SM00347">
    <property type="entry name" value="HTH_MARR"/>
    <property type="match status" value="1"/>
</dbReference>
<dbReference type="PROSITE" id="PS50995">
    <property type="entry name" value="HTH_MARR_2"/>
    <property type="match status" value="1"/>
</dbReference>
<protein>
    <submittedName>
        <fullName evidence="5">MarR family winged helix-turn-helix transcriptional regulator</fullName>
    </submittedName>
</protein>
<organism evidence="5 6">
    <name type="scientific">Cellulomonas alba</name>
    <dbReference type="NCBI Taxonomy" id="3053467"/>
    <lineage>
        <taxon>Bacteria</taxon>
        <taxon>Bacillati</taxon>
        <taxon>Actinomycetota</taxon>
        <taxon>Actinomycetes</taxon>
        <taxon>Micrococcales</taxon>
        <taxon>Cellulomonadaceae</taxon>
        <taxon>Cellulomonas</taxon>
    </lineage>
</organism>
<sequence>MSRFAGPGESPGFVLWHATMRWQRLMTSTLAPLGLTHVQFVLLATAWWLQTHDEPQTQVRLAAQVGTEVTMTSDVVGRLEAKGLVVRVAHPTDARAKVVTVTDEGAALAARAIEAVEAADAQFFAGVDTRALLPALTTLAALR</sequence>
<evidence type="ECO:0000313" key="5">
    <source>
        <dbReference type="EMBL" id="MDM7854858.1"/>
    </source>
</evidence>
<proteinExistence type="predicted"/>
<feature type="domain" description="HTH marR-type" evidence="4">
    <location>
        <begin position="1"/>
        <end position="143"/>
    </location>
</feature>
<evidence type="ECO:0000313" key="6">
    <source>
        <dbReference type="Proteomes" id="UP001529338"/>
    </source>
</evidence>
<dbReference type="InterPro" id="IPR036388">
    <property type="entry name" value="WH-like_DNA-bd_sf"/>
</dbReference>
<dbReference type="Pfam" id="PF01047">
    <property type="entry name" value="MarR"/>
    <property type="match status" value="1"/>
</dbReference>
<keyword evidence="1" id="KW-0805">Transcription regulation</keyword>
<dbReference type="RefSeq" id="WP_289454679.1">
    <property type="nucleotide sequence ID" value="NZ_JAUCGQ010000001.1"/>
</dbReference>
<dbReference type="InterPro" id="IPR039422">
    <property type="entry name" value="MarR/SlyA-like"/>
</dbReference>
<evidence type="ECO:0000256" key="3">
    <source>
        <dbReference type="ARBA" id="ARBA00023163"/>
    </source>
</evidence>
<dbReference type="EMBL" id="JAUCGQ010000001">
    <property type="protein sequence ID" value="MDM7854858.1"/>
    <property type="molecule type" value="Genomic_DNA"/>
</dbReference>
<dbReference type="PANTHER" id="PTHR33164">
    <property type="entry name" value="TRANSCRIPTIONAL REGULATOR, MARR FAMILY"/>
    <property type="match status" value="1"/>
</dbReference>
<name>A0ABT7SF87_9CELL</name>
<evidence type="ECO:0000256" key="1">
    <source>
        <dbReference type="ARBA" id="ARBA00023015"/>
    </source>
</evidence>
<comment type="caution">
    <text evidence="5">The sequence shown here is derived from an EMBL/GenBank/DDBJ whole genome shotgun (WGS) entry which is preliminary data.</text>
</comment>
<keyword evidence="3" id="KW-0804">Transcription</keyword>
<dbReference type="PANTHER" id="PTHR33164:SF64">
    <property type="entry name" value="TRANSCRIPTIONAL REGULATOR SLYA"/>
    <property type="match status" value="1"/>
</dbReference>
<dbReference type="InterPro" id="IPR000835">
    <property type="entry name" value="HTH_MarR-typ"/>
</dbReference>
<dbReference type="InterPro" id="IPR036390">
    <property type="entry name" value="WH_DNA-bd_sf"/>
</dbReference>